<dbReference type="EMBL" id="LR134182">
    <property type="protein sequence ID" value="VEB43892.1"/>
    <property type="molecule type" value="Genomic_DNA"/>
</dbReference>
<protein>
    <submittedName>
        <fullName evidence="1">Flagellar MS-ring protein</fullName>
    </submittedName>
</protein>
<sequence length="117" mass="12898">MALLLAYLLLARPLLKLARQLAERKLNDYTPDELDVTPDDPLLDNRPLREAASQRQAALSAAPGDSPVVPLLENYDLPPAGSPVDVMVEHLKGLAAKEPERVAEVVKQWVQNNGRKQ</sequence>
<evidence type="ECO:0000313" key="1">
    <source>
        <dbReference type="EMBL" id="VEB43892.1"/>
    </source>
</evidence>
<keyword evidence="1" id="KW-0966">Cell projection</keyword>
<keyword evidence="1" id="KW-0969">Cilium</keyword>
<gene>
    <name evidence="1" type="ORF">NCTC9695_04359</name>
</gene>
<organism evidence="1 2">
    <name type="scientific">Chromobacterium violaceum</name>
    <dbReference type="NCBI Taxonomy" id="536"/>
    <lineage>
        <taxon>Bacteria</taxon>
        <taxon>Pseudomonadati</taxon>
        <taxon>Pseudomonadota</taxon>
        <taxon>Betaproteobacteria</taxon>
        <taxon>Neisseriales</taxon>
        <taxon>Chromobacteriaceae</taxon>
        <taxon>Chromobacterium</taxon>
    </lineage>
</organism>
<name>A0A3S5DLP7_CHRVL</name>
<proteinExistence type="predicted"/>
<dbReference type="AlphaFoldDB" id="A0A3S5DLP7"/>
<accession>A0A3S5DLP7</accession>
<evidence type="ECO:0000313" key="2">
    <source>
        <dbReference type="Proteomes" id="UP000275777"/>
    </source>
</evidence>
<dbReference type="Proteomes" id="UP000275777">
    <property type="component" value="Chromosome"/>
</dbReference>
<keyword evidence="1" id="KW-0282">Flagellum</keyword>
<reference evidence="1 2" key="1">
    <citation type="submission" date="2018-12" db="EMBL/GenBank/DDBJ databases">
        <authorList>
            <consortium name="Pathogen Informatics"/>
        </authorList>
    </citation>
    <scope>NUCLEOTIDE SEQUENCE [LARGE SCALE GENOMIC DNA]</scope>
    <source>
        <strain evidence="1 2">NCTC9695</strain>
    </source>
</reference>